<proteinExistence type="predicted"/>
<dbReference type="AlphaFoldDB" id="A0AAP6GBT4"/>
<dbReference type="PIRSF" id="PIRSF029037">
    <property type="entry name" value="UCP029037_Zn_ribbon"/>
    <property type="match status" value="1"/>
</dbReference>
<dbReference type="RefSeq" id="WP_319917163.1">
    <property type="nucleotide sequence ID" value="NZ_JAWZXF010000010.1"/>
</dbReference>
<dbReference type="InterPro" id="IPR016908">
    <property type="entry name" value="UCP029037"/>
</dbReference>
<dbReference type="Proteomes" id="UP001285835">
    <property type="component" value="Unassembled WGS sequence"/>
</dbReference>
<organism evidence="1 2">
    <name type="scientific">Aeromonas media</name>
    <dbReference type="NCBI Taxonomy" id="651"/>
    <lineage>
        <taxon>Bacteria</taxon>
        <taxon>Pseudomonadati</taxon>
        <taxon>Pseudomonadota</taxon>
        <taxon>Gammaproteobacteria</taxon>
        <taxon>Aeromonadales</taxon>
        <taxon>Aeromonadaceae</taxon>
        <taxon>Aeromonas</taxon>
    </lineage>
</organism>
<evidence type="ECO:0000313" key="2">
    <source>
        <dbReference type="Proteomes" id="UP001285835"/>
    </source>
</evidence>
<dbReference type="EMBL" id="JAWZXF010000010">
    <property type="protein sequence ID" value="MDX7922442.1"/>
    <property type="molecule type" value="Genomic_DNA"/>
</dbReference>
<gene>
    <name evidence="1" type="ORF">SJS82_10910</name>
</gene>
<comment type="caution">
    <text evidence="1">The sequence shown here is derived from an EMBL/GenBank/DDBJ whole genome shotgun (WGS) entry which is preliminary data.</text>
</comment>
<protein>
    <submittedName>
        <fullName evidence="1">Zn-ribbon-containing protein</fullName>
    </submittedName>
</protein>
<sequence>MYILELNFECYRDTSLGEAEPAIVNYLDMLRYQGQILGREFPTSMQDGCFVSRVVCPERDSLHPDNQSEQVALAEQGLHQAGLLAPKPQLLGMDLLSDSTDPCGELGERPSWMLLYTSFVHTCSPLRCGDHFAPIPLYRLPAIANGDHKQIIKWQEDWEACDQLQMNGSIAEHAVLHEIGEVGSRLQRRGSDLARRLEGLCGIPTYYYLYRVGGLSKAAELARPCPGCGGHWALAAPLHEIFDFKCDPCRLVSNLSWDFKD</sequence>
<name>A0AAP6GBT4_AERME</name>
<accession>A0AAP6GBT4</accession>
<dbReference type="Pfam" id="PF10071">
    <property type="entry name" value="DUF2310"/>
    <property type="match status" value="1"/>
</dbReference>
<evidence type="ECO:0000313" key="1">
    <source>
        <dbReference type="EMBL" id="MDX7922442.1"/>
    </source>
</evidence>
<reference evidence="1" key="1">
    <citation type="submission" date="2023-11" db="EMBL/GenBank/DDBJ databases">
        <title>WGS of Aeromonas in Northern Israel.</title>
        <authorList>
            <person name="Hershko Y."/>
        </authorList>
    </citation>
    <scope>NUCLEOTIDE SEQUENCE</scope>
    <source>
        <strain evidence="1">02297</strain>
    </source>
</reference>